<feature type="compositionally biased region" description="Polar residues" evidence="1">
    <location>
        <begin position="184"/>
        <end position="197"/>
    </location>
</feature>
<name>A0A5S6Q3H6_TRIMR</name>
<proteinExistence type="predicted"/>
<protein>
    <submittedName>
        <fullName evidence="3">Integrase catalytic domain-containing protein</fullName>
    </submittedName>
</protein>
<feature type="compositionally biased region" description="Basic and acidic residues" evidence="1">
    <location>
        <begin position="234"/>
        <end position="245"/>
    </location>
</feature>
<feature type="compositionally biased region" description="Basic residues" evidence="1">
    <location>
        <begin position="315"/>
        <end position="328"/>
    </location>
</feature>
<feature type="region of interest" description="Disordered" evidence="1">
    <location>
        <begin position="260"/>
        <end position="333"/>
    </location>
</feature>
<feature type="region of interest" description="Disordered" evidence="1">
    <location>
        <begin position="234"/>
        <end position="253"/>
    </location>
</feature>
<dbReference type="STRING" id="70415.A0A5S6Q3H6"/>
<feature type="compositionally biased region" description="Basic residues" evidence="1">
    <location>
        <begin position="285"/>
        <end position="299"/>
    </location>
</feature>
<dbReference type="InterPro" id="IPR036397">
    <property type="entry name" value="RNaseH_sf"/>
</dbReference>
<evidence type="ECO:0000313" key="2">
    <source>
        <dbReference type="Proteomes" id="UP000046395"/>
    </source>
</evidence>
<evidence type="ECO:0000313" key="3">
    <source>
        <dbReference type="WBParaSite" id="TMUE_0000001790.1"/>
    </source>
</evidence>
<feature type="region of interest" description="Disordered" evidence="1">
    <location>
        <begin position="169"/>
        <end position="198"/>
    </location>
</feature>
<dbReference type="SUPFAM" id="SSF53098">
    <property type="entry name" value="Ribonuclease H-like"/>
    <property type="match status" value="1"/>
</dbReference>
<dbReference type="AlphaFoldDB" id="A0A5S6Q3H6"/>
<accession>A0A5S6Q3H6</accession>
<organism evidence="2 3">
    <name type="scientific">Trichuris muris</name>
    <name type="common">Mouse whipworm</name>
    <dbReference type="NCBI Taxonomy" id="70415"/>
    <lineage>
        <taxon>Eukaryota</taxon>
        <taxon>Metazoa</taxon>
        <taxon>Ecdysozoa</taxon>
        <taxon>Nematoda</taxon>
        <taxon>Enoplea</taxon>
        <taxon>Dorylaimia</taxon>
        <taxon>Trichinellida</taxon>
        <taxon>Trichuridae</taxon>
        <taxon>Trichuris</taxon>
    </lineage>
</organism>
<dbReference type="InterPro" id="IPR012337">
    <property type="entry name" value="RNaseH-like_sf"/>
</dbReference>
<sequence>MSRDLKEFFTGMGVACSRTTSYNPQGNGQAERYVGVIWKAVTPALKSRGMALGQWRTELNEALHSVRSLLCTATNATPHERMFNFIRRSATGMSLPSWLQRPGPVLLRKNERSSKMDPLVEEVELLEATPLYAHVRYPDRRESSVSLRHLAPAGSHEVEEIEALNVAPGEDSAHEPGKEPIGSGSPSPNFTTSSQPTERIDPLNHEAVQMSEGEPPGGASTLRSKTYVWLRHEHTGVQQSKKEAADTETSDQGVDIDVVRKKKRAEEETQQATENAEIDEEPVARRTRSSAVARRKTKSHAVQLNIPEESIPPKGKVRGKFSRRKSKKGTAQIETAHQRVDIDVVTKNKGGKEETEHDTENAVMGEEPLALRTRSRGAPSREMKSHAVHLDIRDDSIAAKGKTVDQGVHVDVVRNNNCEKDEAVAGKENAAVGAEVLVLKRRNTETAAAGEMQSQPVEVVLPDDFDNDGRYIGKGHLPVTQFNAEESGLNTLKSKREQSSSRRRYTAQIWRQWTSAGVEHVAAIVDLVALVKTSAGTSGASGAYDVRVNLPDNTEHFENMNKTETKK</sequence>
<dbReference type="Proteomes" id="UP000046395">
    <property type="component" value="Unassembled WGS sequence"/>
</dbReference>
<keyword evidence="2" id="KW-1185">Reference proteome</keyword>
<dbReference type="WBParaSite" id="TMUE_0000001790.1">
    <property type="protein sequence ID" value="TMUE_0000001790.1"/>
    <property type="gene ID" value="WBGene00297661"/>
</dbReference>
<reference evidence="3" key="1">
    <citation type="submission" date="2019-12" db="UniProtKB">
        <authorList>
            <consortium name="WormBaseParasite"/>
        </authorList>
    </citation>
    <scope>IDENTIFICATION</scope>
</reference>
<dbReference type="GO" id="GO:0003676">
    <property type="term" value="F:nucleic acid binding"/>
    <property type="evidence" value="ECO:0007669"/>
    <property type="project" value="InterPro"/>
</dbReference>
<evidence type="ECO:0000256" key="1">
    <source>
        <dbReference type="SAM" id="MobiDB-lite"/>
    </source>
</evidence>
<dbReference type="Gene3D" id="3.30.420.10">
    <property type="entry name" value="Ribonuclease H-like superfamily/Ribonuclease H"/>
    <property type="match status" value="1"/>
</dbReference>